<proteinExistence type="predicted"/>
<dbReference type="Pfam" id="PF11992">
    <property type="entry name" value="TgpA_N"/>
    <property type="match status" value="1"/>
</dbReference>
<name>A0ABU0XEB7_9MICO</name>
<feature type="transmembrane region" description="Helical" evidence="2">
    <location>
        <begin position="592"/>
        <end position="620"/>
    </location>
</feature>
<evidence type="ECO:0000256" key="2">
    <source>
        <dbReference type="SAM" id="Phobius"/>
    </source>
</evidence>
<dbReference type="InterPro" id="IPR052901">
    <property type="entry name" value="Bact_TGase-like"/>
</dbReference>
<keyword evidence="2" id="KW-0472">Membrane</keyword>
<feature type="domain" description="Transglutaminase-like" evidence="3">
    <location>
        <begin position="472"/>
        <end position="538"/>
    </location>
</feature>
<dbReference type="RefSeq" id="WP_308488404.1">
    <property type="nucleotide sequence ID" value="NZ_JAVFCB010000003.1"/>
</dbReference>
<feature type="transmembrane region" description="Helical" evidence="2">
    <location>
        <begin position="55"/>
        <end position="73"/>
    </location>
</feature>
<evidence type="ECO:0000313" key="5">
    <source>
        <dbReference type="Proteomes" id="UP001230289"/>
    </source>
</evidence>
<keyword evidence="2" id="KW-1133">Transmembrane helix</keyword>
<dbReference type="SMART" id="SM00460">
    <property type="entry name" value="TGc"/>
    <property type="match status" value="1"/>
</dbReference>
<evidence type="ECO:0000256" key="1">
    <source>
        <dbReference type="SAM" id="MobiDB-lite"/>
    </source>
</evidence>
<keyword evidence="5" id="KW-1185">Reference proteome</keyword>
<feature type="transmembrane region" description="Helical" evidence="2">
    <location>
        <begin position="30"/>
        <end position="49"/>
    </location>
</feature>
<accession>A0ABU0XEB7</accession>
<dbReference type="InterPro" id="IPR021878">
    <property type="entry name" value="TgpA_N"/>
</dbReference>
<dbReference type="Gene3D" id="3.10.620.30">
    <property type="match status" value="1"/>
</dbReference>
<reference evidence="4 5" key="1">
    <citation type="submission" date="2023-08" db="EMBL/GenBank/DDBJ databases">
        <title>Microbacterium sp. nov., isolated from a waste landfill.</title>
        <authorList>
            <person name="Wen W."/>
        </authorList>
    </citation>
    <scope>NUCLEOTIDE SEQUENCE [LARGE SCALE GENOMIC DNA]</scope>
    <source>
        <strain evidence="4 5">ASV81</strain>
    </source>
</reference>
<dbReference type="PANTHER" id="PTHR42736">
    <property type="entry name" value="PROTEIN-GLUTAMINE GAMMA-GLUTAMYLTRANSFERASE"/>
    <property type="match status" value="1"/>
</dbReference>
<feature type="transmembrane region" description="Helical" evidence="2">
    <location>
        <begin position="170"/>
        <end position="188"/>
    </location>
</feature>
<comment type="caution">
    <text evidence="4">The sequence shown here is derived from an EMBL/GenBank/DDBJ whole genome shotgun (WGS) entry which is preliminary data.</text>
</comment>
<dbReference type="InterPro" id="IPR002931">
    <property type="entry name" value="Transglutaminase-like"/>
</dbReference>
<gene>
    <name evidence="4" type="ORF">RBR11_05980</name>
</gene>
<dbReference type="SUPFAM" id="SSF54001">
    <property type="entry name" value="Cysteine proteinases"/>
    <property type="match status" value="1"/>
</dbReference>
<feature type="transmembrane region" description="Helical" evidence="2">
    <location>
        <begin position="144"/>
        <end position="164"/>
    </location>
</feature>
<protein>
    <submittedName>
        <fullName evidence="4">TransglutaminaseTgpA domain-containing protein</fullName>
    </submittedName>
</protein>
<dbReference type="Pfam" id="PF01841">
    <property type="entry name" value="Transglut_core"/>
    <property type="match status" value="1"/>
</dbReference>
<feature type="transmembrane region" description="Helical" evidence="2">
    <location>
        <begin position="116"/>
        <end position="137"/>
    </location>
</feature>
<feature type="transmembrane region" description="Helical" evidence="2">
    <location>
        <begin position="209"/>
        <end position="236"/>
    </location>
</feature>
<dbReference type="Proteomes" id="UP001230289">
    <property type="component" value="Unassembled WGS sequence"/>
</dbReference>
<dbReference type="EMBL" id="JAVFCB010000003">
    <property type="protein sequence ID" value="MDQ4213459.1"/>
    <property type="molecule type" value="Genomic_DNA"/>
</dbReference>
<sequence length="762" mass="79808">MKSRSWTDVTVIVVLIGLAIVPLSSAFQSIGFWVAASAGTLLGALIAVLGAWRRWGVLVVAAAVVVAYFLVGGAIGHGDIALFGVVPTLSVLSALATDAVEVWRQLLTLPAPFQGFGSLVIGPFIAALIAATVAVTIAVRVRRVLFALIPTGMLLVFAMAFSTYLGSFPVAVGAAFALVGVSWAAWWAQRARHAGELAVVGEQAPSRSGRVVGAAIAGAIVVAAAAGGGAAAAIAAPNRDVLRDHVVPPLELHDYASPLMSFRKWTRDGSDSSLFDVTGLPDGVPVRLATLDLYDGIVYKVSGSGGPGSGVFSRLGRSVDDPLHGTRARIGITIDDLGGVWMPTVGYLDDFAAEGKVDAEAVNYNAATGTAVVTTGLSKGSHYTLDVTVPATPTDAQLAKAQVAKISMPAPAKIPDAISGIIGDTVPSTGTPIEQIKALEAFFRKGYFSHGLAGQAASRSGHSLNREQALVGQEQMIGDDEQYSVAMALALAQMGVPSRVVLGFTPAAGKTAVTGKDVHAWVEVPFDGAGWVAFHPTPPEDRIPTEQAPKPRQKPRAQVAQPPQQPQEPAQLPPAPPVEDSQKGHQPVDLGWLWATLQITGLSLLVLLVLCGPSIALAILQARRRRGRAGRGGSVGRVDGGWAELIDAAGDVGYAVPRGGTRREQGAALDARVPEGGAVALAHRADAAVFGAGEPDEADARQYWADTEQARVLLARAMPWHRRVRARLFPASVLRGIRRPRLRGFHRPVLRLPLRRKNGEST</sequence>
<dbReference type="PANTHER" id="PTHR42736:SF1">
    <property type="entry name" value="PROTEIN-GLUTAMINE GAMMA-GLUTAMYLTRANSFERASE"/>
    <property type="match status" value="1"/>
</dbReference>
<feature type="compositionally biased region" description="Pro residues" evidence="1">
    <location>
        <begin position="563"/>
        <end position="577"/>
    </location>
</feature>
<dbReference type="InterPro" id="IPR038765">
    <property type="entry name" value="Papain-like_cys_pep_sf"/>
</dbReference>
<evidence type="ECO:0000259" key="3">
    <source>
        <dbReference type="SMART" id="SM00460"/>
    </source>
</evidence>
<keyword evidence="2" id="KW-0812">Transmembrane</keyword>
<evidence type="ECO:0000313" key="4">
    <source>
        <dbReference type="EMBL" id="MDQ4213459.1"/>
    </source>
</evidence>
<feature type="transmembrane region" description="Helical" evidence="2">
    <location>
        <begin position="6"/>
        <end position="23"/>
    </location>
</feature>
<organism evidence="4 5">
    <name type="scientific">Microbacterium capsulatum</name>
    <dbReference type="NCBI Taxonomy" id="3041921"/>
    <lineage>
        <taxon>Bacteria</taxon>
        <taxon>Bacillati</taxon>
        <taxon>Actinomycetota</taxon>
        <taxon>Actinomycetes</taxon>
        <taxon>Micrococcales</taxon>
        <taxon>Microbacteriaceae</taxon>
        <taxon>Microbacterium</taxon>
    </lineage>
</organism>
<feature type="region of interest" description="Disordered" evidence="1">
    <location>
        <begin position="533"/>
        <end position="585"/>
    </location>
</feature>